<dbReference type="Proteomes" id="UP000507470">
    <property type="component" value="Unassembled WGS sequence"/>
</dbReference>
<dbReference type="PANTHER" id="PTHR48169:SF7">
    <property type="entry name" value="CASPASE 10"/>
    <property type="match status" value="1"/>
</dbReference>
<dbReference type="Gene3D" id="1.10.533.10">
    <property type="entry name" value="Death Domain, Fas"/>
    <property type="match status" value="1"/>
</dbReference>
<organism evidence="4 5">
    <name type="scientific">Mytilus coruscus</name>
    <name type="common">Sea mussel</name>
    <dbReference type="NCBI Taxonomy" id="42192"/>
    <lineage>
        <taxon>Eukaryota</taxon>
        <taxon>Metazoa</taxon>
        <taxon>Spiralia</taxon>
        <taxon>Lophotrochozoa</taxon>
        <taxon>Mollusca</taxon>
        <taxon>Bivalvia</taxon>
        <taxon>Autobranchia</taxon>
        <taxon>Pteriomorphia</taxon>
        <taxon>Mytilida</taxon>
        <taxon>Mytiloidea</taxon>
        <taxon>Mytilidae</taxon>
        <taxon>Mytilinae</taxon>
        <taxon>Mytilus</taxon>
    </lineage>
</organism>
<dbReference type="InterPro" id="IPR011029">
    <property type="entry name" value="DEATH-like_dom_sf"/>
</dbReference>
<keyword evidence="1" id="KW-0053">Apoptosis</keyword>
<gene>
    <name evidence="4" type="ORF">MCOR_23795</name>
</gene>
<feature type="compositionally biased region" description="Polar residues" evidence="2">
    <location>
        <begin position="331"/>
        <end position="349"/>
    </location>
</feature>
<proteinExistence type="predicted"/>
<dbReference type="SMART" id="SM00031">
    <property type="entry name" value="DED"/>
    <property type="match status" value="1"/>
</dbReference>
<feature type="domain" description="DED" evidence="3">
    <location>
        <begin position="21"/>
        <end position="101"/>
    </location>
</feature>
<reference evidence="4 5" key="1">
    <citation type="submission" date="2020-06" db="EMBL/GenBank/DDBJ databases">
        <authorList>
            <person name="Li R."/>
            <person name="Bekaert M."/>
        </authorList>
    </citation>
    <scope>NUCLEOTIDE SEQUENCE [LARGE SCALE GENOMIC DNA]</scope>
    <source>
        <strain evidence="5">wild</strain>
    </source>
</reference>
<dbReference type="EMBL" id="CACVKT020004176">
    <property type="protein sequence ID" value="CAC5388539.1"/>
    <property type="molecule type" value="Genomic_DNA"/>
</dbReference>
<evidence type="ECO:0000256" key="1">
    <source>
        <dbReference type="ARBA" id="ARBA00022703"/>
    </source>
</evidence>
<sequence>MLIMSGTNGTIIPQLPSEEFPLNVFLQALSKKLSEEEFEELKFLCQGKGGIRKGDMSQIKNTLDLFTILRERLIITNENLLTLQAMIWHIGRKDLYKEFVCFCEQLDNTLYFFEAPEKSEDEQEHVKFHVIGYTCMTDLYKLRGAVSKILCCPEKYVIIRGIEQCNSLWITLMILDWCTDILMCLSIKSWKVLEALTVDRIFIQSVRKEIVCPFNIPENVAETEHEKDTDMTLDVNIDLNSATISVSDLNNQNINKREGGIYSYEDEPQEKLFEEIRKFWSNREDQNATATVHPTATTDKLKFEQRNQTFRGRKASLDTSVTTSESKKSVQNSMHETSEVQSSAQTETESYFAITPIEDKDNKNGINKMTDMNSKKKAKREGVNYSHGDSTSPRRTDSGFQDLDEDESKET</sequence>
<protein>
    <submittedName>
        <fullName evidence="4">FADD</fullName>
    </submittedName>
</protein>
<evidence type="ECO:0000313" key="4">
    <source>
        <dbReference type="EMBL" id="CAC5388539.1"/>
    </source>
</evidence>
<dbReference type="InterPro" id="IPR001875">
    <property type="entry name" value="DED_dom"/>
</dbReference>
<feature type="compositionally biased region" description="Acidic residues" evidence="2">
    <location>
        <begin position="402"/>
        <end position="411"/>
    </location>
</feature>
<keyword evidence="5" id="KW-1185">Reference proteome</keyword>
<dbReference type="AlphaFoldDB" id="A0A6J8C0G8"/>
<feature type="region of interest" description="Disordered" evidence="2">
    <location>
        <begin position="305"/>
        <end position="411"/>
    </location>
</feature>
<dbReference type="SUPFAM" id="SSF47986">
    <property type="entry name" value="DEATH domain"/>
    <property type="match status" value="1"/>
</dbReference>
<dbReference type="PANTHER" id="PTHR48169">
    <property type="entry name" value="DED DOMAIN-CONTAINING PROTEIN"/>
    <property type="match status" value="1"/>
</dbReference>
<name>A0A6J8C0G8_MYTCO</name>
<dbReference type="GO" id="GO:0006915">
    <property type="term" value="P:apoptotic process"/>
    <property type="evidence" value="ECO:0007669"/>
    <property type="project" value="UniProtKB-KW"/>
</dbReference>
<evidence type="ECO:0000256" key="2">
    <source>
        <dbReference type="SAM" id="MobiDB-lite"/>
    </source>
</evidence>
<evidence type="ECO:0000259" key="3">
    <source>
        <dbReference type="PROSITE" id="PS50168"/>
    </source>
</evidence>
<dbReference type="PROSITE" id="PS50168">
    <property type="entry name" value="DED"/>
    <property type="match status" value="1"/>
</dbReference>
<dbReference type="OrthoDB" id="6160190at2759"/>
<dbReference type="Pfam" id="PF01335">
    <property type="entry name" value="DED"/>
    <property type="match status" value="1"/>
</dbReference>
<evidence type="ECO:0000313" key="5">
    <source>
        <dbReference type="Proteomes" id="UP000507470"/>
    </source>
</evidence>
<dbReference type="GO" id="GO:0042981">
    <property type="term" value="P:regulation of apoptotic process"/>
    <property type="evidence" value="ECO:0007669"/>
    <property type="project" value="InterPro"/>
</dbReference>
<accession>A0A6J8C0G8</accession>